<evidence type="ECO:0000256" key="3">
    <source>
        <dbReference type="ARBA" id="ARBA00005842"/>
    </source>
</evidence>
<keyword evidence="5 10" id="KW-0819">tRNA processing</keyword>
<dbReference type="PANTHER" id="PTHR11088">
    <property type="entry name" value="TRNA DIMETHYLALLYLTRANSFERASE"/>
    <property type="match status" value="1"/>
</dbReference>
<evidence type="ECO:0000256" key="6">
    <source>
        <dbReference type="ARBA" id="ARBA00022741"/>
    </source>
</evidence>
<comment type="catalytic activity">
    <reaction evidence="9 10 11">
        <text>adenosine(37) in tRNA + dimethylallyl diphosphate = N(6)-dimethylallyladenosine(37) in tRNA + diphosphate</text>
        <dbReference type="Rhea" id="RHEA:26482"/>
        <dbReference type="Rhea" id="RHEA-COMP:10162"/>
        <dbReference type="Rhea" id="RHEA-COMP:10375"/>
        <dbReference type="ChEBI" id="CHEBI:33019"/>
        <dbReference type="ChEBI" id="CHEBI:57623"/>
        <dbReference type="ChEBI" id="CHEBI:74411"/>
        <dbReference type="ChEBI" id="CHEBI:74415"/>
        <dbReference type="EC" id="2.5.1.75"/>
    </reaction>
</comment>
<dbReference type="InterPro" id="IPR027417">
    <property type="entry name" value="P-loop_NTPase"/>
</dbReference>
<organism evidence="14 15">
    <name type="scientific">Phenylobacterium conjunctum</name>
    <dbReference type="NCBI Taxonomy" id="1298959"/>
    <lineage>
        <taxon>Bacteria</taxon>
        <taxon>Pseudomonadati</taxon>
        <taxon>Pseudomonadota</taxon>
        <taxon>Alphaproteobacteria</taxon>
        <taxon>Caulobacterales</taxon>
        <taxon>Caulobacteraceae</taxon>
        <taxon>Phenylobacterium</taxon>
    </lineage>
</organism>
<evidence type="ECO:0000256" key="7">
    <source>
        <dbReference type="ARBA" id="ARBA00022840"/>
    </source>
</evidence>
<feature type="site" description="Interaction with substrate tRNA" evidence="10">
    <location>
        <position position="98"/>
    </location>
</feature>
<evidence type="ECO:0000256" key="9">
    <source>
        <dbReference type="ARBA" id="ARBA00049563"/>
    </source>
</evidence>
<comment type="subunit">
    <text evidence="10">Monomer.</text>
</comment>
<feature type="binding site" evidence="10">
    <location>
        <begin position="10"/>
        <end position="17"/>
    </location>
    <ligand>
        <name>ATP</name>
        <dbReference type="ChEBI" id="CHEBI:30616"/>
    </ligand>
</feature>
<evidence type="ECO:0000313" key="15">
    <source>
        <dbReference type="Proteomes" id="UP001597216"/>
    </source>
</evidence>
<reference evidence="15" key="1">
    <citation type="journal article" date="2019" name="Int. J. Syst. Evol. Microbiol.">
        <title>The Global Catalogue of Microorganisms (GCM) 10K type strain sequencing project: providing services to taxonomists for standard genome sequencing and annotation.</title>
        <authorList>
            <consortium name="The Broad Institute Genomics Platform"/>
            <consortium name="The Broad Institute Genome Sequencing Center for Infectious Disease"/>
            <person name="Wu L."/>
            <person name="Ma J."/>
        </authorList>
    </citation>
    <scope>NUCLEOTIDE SEQUENCE [LARGE SCALE GENOMIC DNA]</scope>
    <source>
        <strain evidence="15">CCUG 55074</strain>
    </source>
</reference>
<dbReference type="Pfam" id="PF01715">
    <property type="entry name" value="IPPT"/>
    <property type="match status" value="1"/>
</dbReference>
<accession>A0ABW3T5N2</accession>
<protein>
    <recommendedName>
        <fullName evidence="10">tRNA dimethylallyltransferase</fullName>
        <ecNumber evidence="10">2.5.1.75</ecNumber>
    </recommendedName>
    <alternativeName>
        <fullName evidence="10">Dimethylallyl diphosphate:tRNA dimethylallyltransferase</fullName>
        <shortName evidence="10">DMAPP:tRNA dimethylallyltransferase</shortName>
        <shortName evidence="10">DMATase</shortName>
    </alternativeName>
    <alternativeName>
        <fullName evidence="10">Isopentenyl-diphosphate:tRNA isopentenyltransferase</fullName>
        <shortName evidence="10">IPP transferase</shortName>
        <shortName evidence="10">IPPT</shortName>
        <shortName evidence="10">IPTase</shortName>
    </alternativeName>
</protein>
<evidence type="ECO:0000256" key="8">
    <source>
        <dbReference type="ARBA" id="ARBA00022842"/>
    </source>
</evidence>
<dbReference type="Gene3D" id="3.40.50.300">
    <property type="entry name" value="P-loop containing nucleotide triphosphate hydrolases"/>
    <property type="match status" value="1"/>
</dbReference>
<evidence type="ECO:0000256" key="2">
    <source>
        <dbReference type="ARBA" id="ARBA00003213"/>
    </source>
</evidence>
<dbReference type="GO" id="GO:0052381">
    <property type="term" value="F:tRNA dimethylallyltransferase activity"/>
    <property type="evidence" value="ECO:0007669"/>
    <property type="project" value="UniProtKB-EC"/>
</dbReference>
<comment type="caution">
    <text evidence="10">Lacks conserved residue(s) required for the propagation of feature annotation.</text>
</comment>
<dbReference type="SUPFAM" id="SSF52540">
    <property type="entry name" value="P-loop containing nucleoside triphosphate hydrolases"/>
    <property type="match status" value="2"/>
</dbReference>
<keyword evidence="6 10" id="KW-0547">Nucleotide-binding</keyword>
<evidence type="ECO:0000256" key="12">
    <source>
        <dbReference type="RuleBase" id="RU003784"/>
    </source>
</evidence>
<feature type="site" description="Interaction with substrate tRNA" evidence="10">
    <location>
        <position position="120"/>
    </location>
</feature>
<dbReference type="InterPro" id="IPR018022">
    <property type="entry name" value="IPT"/>
</dbReference>
<keyword evidence="8 10" id="KW-0460">Magnesium</keyword>
<dbReference type="InterPro" id="IPR039657">
    <property type="entry name" value="Dimethylallyltransferase"/>
</dbReference>
<dbReference type="PANTHER" id="PTHR11088:SF60">
    <property type="entry name" value="TRNA DIMETHYLALLYLTRANSFERASE"/>
    <property type="match status" value="1"/>
</dbReference>
<dbReference type="Gene3D" id="1.10.20.140">
    <property type="match status" value="1"/>
</dbReference>
<evidence type="ECO:0000256" key="4">
    <source>
        <dbReference type="ARBA" id="ARBA00022679"/>
    </source>
</evidence>
<evidence type="ECO:0000256" key="10">
    <source>
        <dbReference type="HAMAP-Rule" id="MF_00185"/>
    </source>
</evidence>
<dbReference type="NCBIfam" id="TIGR00174">
    <property type="entry name" value="miaA"/>
    <property type="match status" value="1"/>
</dbReference>
<evidence type="ECO:0000256" key="11">
    <source>
        <dbReference type="RuleBase" id="RU003783"/>
    </source>
</evidence>
<keyword evidence="7 10" id="KW-0067">ATP-binding</keyword>
<feature type="region of interest" description="Interaction with substrate tRNA" evidence="10">
    <location>
        <begin position="152"/>
        <end position="156"/>
    </location>
</feature>
<comment type="cofactor">
    <cofactor evidence="1 10">
        <name>Mg(2+)</name>
        <dbReference type="ChEBI" id="CHEBI:18420"/>
    </cofactor>
</comment>
<comment type="caution">
    <text evidence="14">The sequence shown here is derived from an EMBL/GenBank/DDBJ whole genome shotgun (WGS) entry which is preliminary data.</text>
</comment>
<evidence type="ECO:0000256" key="1">
    <source>
        <dbReference type="ARBA" id="ARBA00001946"/>
    </source>
</evidence>
<evidence type="ECO:0000256" key="13">
    <source>
        <dbReference type="RuleBase" id="RU003785"/>
    </source>
</evidence>
<evidence type="ECO:0000313" key="14">
    <source>
        <dbReference type="EMBL" id="MFD1192288.1"/>
    </source>
</evidence>
<gene>
    <name evidence="10 14" type="primary">miaA</name>
    <name evidence="14" type="ORF">ACFQ27_17000</name>
</gene>
<keyword evidence="15" id="KW-1185">Reference proteome</keyword>
<feature type="binding site" evidence="10">
    <location>
        <begin position="12"/>
        <end position="17"/>
    </location>
    <ligand>
        <name>substrate</name>
    </ligand>
</feature>
<dbReference type="HAMAP" id="MF_00185">
    <property type="entry name" value="IPP_trans"/>
    <property type="match status" value="1"/>
</dbReference>
<comment type="function">
    <text evidence="2 10 12">Catalyzes the transfer of a dimethylallyl group onto the adenine at position 37 in tRNAs that read codons beginning with uridine, leading to the formation of N6-(dimethylallyl)adenosine (i(6)A).</text>
</comment>
<dbReference type="EC" id="2.5.1.75" evidence="10"/>
<dbReference type="EMBL" id="JBHTLQ010000050">
    <property type="protein sequence ID" value="MFD1192288.1"/>
    <property type="molecule type" value="Genomic_DNA"/>
</dbReference>
<proteinExistence type="inferred from homology"/>
<dbReference type="RefSeq" id="WP_377354440.1">
    <property type="nucleotide sequence ID" value="NZ_JBHTLQ010000050.1"/>
</dbReference>
<keyword evidence="4 10" id="KW-0808">Transferase</keyword>
<dbReference type="Proteomes" id="UP001597216">
    <property type="component" value="Unassembled WGS sequence"/>
</dbReference>
<sequence>MTRRIWLIAGPTASGKSALALRLARETGAEILGADALQLYRDIPILSAAPSEAERVEVPHHLIGVADAADGWSVGRWQRAALEVLDRLDGPAVIVGGTGLYFKALTEGLAEVPQIPAKVREEVLALDEVVLRSKLSDCDPQAESRISPGDLQRLRRAYEVFVATGRSLTDWQADASGALPADSYATVCLAPPRDALYDRCDARLEAMLDQGVLAEVEALMGRNLSPALPALKAVGYREFATHLRGETSLETALAAAQMETRRYAKRQMTWMRGQMADWPRIEALDPEAQWRQFLALTPGLTP</sequence>
<name>A0ABW3T5N2_9CAUL</name>
<comment type="similarity">
    <text evidence="3 10 13">Belongs to the IPP transferase family.</text>
</comment>
<evidence type="ECO:0000256" key="5">
    <source>
        <dbReference type="ARBA" id="ARBA00022694"/>
    </source>
</evidence>